<evidence type="ECO:0000313" key="2">
    <source>
        <dbReference type="Proteomes" id="UP000770661"/>
    </source>
</evidence>
<keyword evidence="2" id="KW-1185">Reference proteome</keyword>
<dbReference type="AlphaFoldDB" id="A0A8J4YCM4"/>
<name>A0A8J4YCM4_CHIOP</name>
<gene>
    <name evidence="1" type="ORF">GWK47_038520</name>
</gene>
<accession>A0A8J4YCM4</accession>
<sequence length="110" mass="12057">MEHFVLVLRSNQRTQSSSPHVRKSLWTFGHRDFPPVFPPRLGGGMPLISFLVRARLTCIRATPHSAKSFYSAQFLDAGGGGGVSRVVGTPVGVDCQKTHIQPKDSQKRTA</sequence>
<protein>
    <submittedName>
        <fullName evidence="1">Uncharacterized protein</fullName>
    </submittedName>
</protein>
<evidence type="ECO:0000313" key="1">
    <source>
        <dbReference type="EMBL" id="KAG0725513.1"/>
    </source>
</evidence>
<dbReference type="Proteomes" id="UP000770661">
    <property type="component" value="Unassembled WGS sequence"/>
</dbReference>
<reference evidence="1" key="1">
    <citation type="submission" date="2020-07" db="EMBL/GenBank/DDBJ databases">
        <title>The High-quality genome of the commercially important snow crab, Chionoecetes opilio.</title>
        <authorList>
            <person name="Jeong J.-H."/>
            <person name="Ryu S."/>
        </authorList>
    </citation>
    <scope>NUCLEOTIDE SEQUENCE</scope>
    <source>
        <strain evidence="1">MADBK_172401_WGS</strain>
        <tissue evidence="1">Digestive gland</tissue>
    </source>
</reference>
<proteinExistence type="predicted"/>
<dbReference type="EMBL" id="JACEEZ010005598">
    <property type="protein sequence ID" value="KAG0725513.1"/>
    <property type="molecule type" value="Genomic_DNA"/>
</dbReference>
<organism evidence="1 2">
    <name type="scientific">Chionoecetes opilio</name>
    <name type="common">Atlantic snow crab</name>
    <name type="synonym">Cancer opilio</name>
    <dbReference type="NCBI Taxonomy" id="41210"/>
    <lineage>
        <taxon>Eukaryota</taxon>
        <taxon>Metazoa</taxon>
        <taxon>Ecdysozoa</taxon>
        <taxon>Arthropoda</taxon>
        <taxon>Crustacea</taxon>
        <taxon>Multicrustacea</taxon>
        <taxon>Malacostraca</taxon>
        <taxon>Eumalacostraca</taxon>
        <taxon>Eucarida</taxon>
        <taxon>Decapoda</taxon>
        <taxon>Pleocyemata</taxon>
        <taxon>Brachyura</taxon>
        <taxon>Eubrachyura</taxon>
        <taxon>Majoidea</taxon>
        <taxon>Majidae</taxon>
        <taxon>Chionoecetes</taxon>
    </lineage>
</organism>
<comment type="caution">
    <text evidence="1">The sequence shown here is derived from an EMBL/GenBank/DDBJ whole genome shotgun (WGS) entry which is preliminary data.</text>
</comment>